<sequence length="232" mass="26500">MTWQADTADPIDTQSTVAPTSWSRDQNYFFQTVYFRVEDRLFNVPRYHFDRASEVFADMFAVPQPGGDACKEGQSDSNPIVLEGKSFADFQALLKVLYPLRMDLRAEALDGVAFSANQKAGNRNAHFGEPNFERPILARLYEVASWLRRGYLELVQRTETIPDDEAEVLGWKTTCRLVQARERTTSARVTNCQYCGRNPYHYRQPAADPVDTTVESIFAEEFRQAELASAEY</sequence>
<evidence type="ECO:0000259" key="1">
    <source>
        <dbReference type="Pfam" id="PF00651"/>
    </source>
</evidence>
<evidence type="ECO:0000313" key="2">
    <source>
        <dbReference type="EMBL" id="KAK7008258.1"/>
    </source>
</evidence>
<dbReference type="InterPro" id="IPR000210">
    <property type="entry name" value="BTB/POZ_dom"/>
</dbReference>
<dbReference type="InterPro" id="IPR011333">
    <property type="entry name" value="SKP1/BTB/POZ_sf"/>
</dbReference>
<dbReference type="EMBL" id="JAWWNJ010000068">
    <property type="protein sequence ID" value="KAK7008258.1"/>
    <property type="molecule type" value="Genomic_DNA"/>
</dbReference>
<dbReference type="AlphaFoldDB" id="A0AAW0AFW1"/>
<evidence type="ECO:0000313" key="3">
    <source>
        <dbReference type="Proteomes" id="UP001362999"/>
    </source>
</evidence>
<accession>A0AAW0AFW1</accession>
<protein>
    <recommendedName>
        <fullName evidence="1">BTB domain-containing protein</fullName>
    </recommendedName>
</protein>
<keyword evidence="3" id="KW-1185">Reference proteome</keyword>
<reference evidence="2 3" key="1">
    <citation type="journal article" date="2024" name="J Genomics">
        <title>Draft genome sequencing and assembly of Favolaschia claudopus CIRM-BRFM 2984 isolated from oak limbs.</title>
        <authorList>
            <person name="Navarro D."/>
            <person name="Drula E."/>
            <person name="Chaduli D."/>
            <person name="Cazenave R."/>
            <person name="Ahrendt S."/>
            <person name="Wang J."/>
            <person name="Lipzen A."/>
            <person name="Daum C."/>
            <person name="Barry K."/>
            <person name="Grigoriev I.V."/>
            <person name="Favel A."/>
            <person name="Rosso M.N."/>
            <person name="Martin F."/>
        </authorList>
    </citation>
    <scope>NUCLEOTIDE SEQUENCE [LARGE SCALE GENOMIC DNA]</scope>
    <source>
        <strain evidence="2 3">CIRM-BRFM 2984</strain>
    </source>
</reference>
<comment type="caution">
    <text evidence="2">The sequence shown here is derived from an EMBL/GenBank/DDBJ whole genome shotgun (WGS) entry which is preliminary data.</text>
</comment>
<dbReference type="Proteomes" id="UP001362999">
    <property type="component" value="Unassembled WGS sequence"/>
</dbReference>
<organism evidence="2 3">
    <name type="scientific">Favolaschia claudopus</name>
    <dbReference type="NCBI Taxonomy" id="2862362"/>
    <lineage>
        <taxon>Eukaryota</taxon>
        <taxon>Fungi</taxon>
        <taxon>Dikarya</taxon>
        <taxon>Basidiomycota</taxon>
        <taxon>Agaricomycotina</taxon>
        <taxon>Agaricomycetes</taxon>
        <taxon>Agaricomycetidae</taxon>
        <taxon>Agaricales</taxon>
        <taxon>Marasmiineae</taxon>
        <taxon>Mycenaceae</taxon>
        <taxon>Favolaschia</taxon>
    </lineage>
</organism>
<gene>
    <name evidence="2" type="ORF">R3P38DRAFT_3211119</name>
</gene>
<dbReference type="Pfam" id="PF00651">
    <property type="entry name" value="BTB"/>
    <property type="match status" value="1"/>
</dbReference>
<dbReference type="SUPFAM" id="SSF54695">
    <property type="entry name" value="POZ domain"/>
    <property type="match status" value="1"/>
</dbReference>
<dbReference type="Gene3D" id="3.30.710.10">
    <property type="entry name" value="Potassium Channel Kv1.1, Chain A"/>
    <property type="match status" value="1"/>
</dbReference>
<proteinExistence type="predicted"/>
<feature type="domain" description="BTB" evidence="1">
    <location>
        <begin position="27"/>
        <end position="112"/>
    </location>
</feature>
<name>A0AAW0AFW1_9AGAR</name>